<dbReference type="EMBL" id="CP060286">
    <property type="protein sequence ID" value="QNK40246.1"/>
    <property type="molecule type" value="Genomic_DNA"/>
</dbReference>
<dbReference type="KEGG" id="cfem:HCR03_16445"/>
<dbReference type="RefSeq" id="WP_187035443.1">
    <property type="nucleotide sequence ID" value="NZ_CP060286.1"/>
</dbReference>
<gene>
    <name evidence="1" type="ORF">HCR03_16445</name>
</gene>
<evidence type="ECO:0000313" key="2">
    <source>
        <dbReference type="Proteomes" id="UP000515909"/>
    </source>
</evidence>
<name>A0A7G8T9F5_9FIRM</name>
<reference evidence="1 2" key="1">
    <citation type="submission" date="2020-08" db="EMBL/GenBank/DDBJ databases">
        <title>The isolate Caproiciproducens sp. 7D4C2 produces n-caproate at mildly acidic conditions from hexoses: genome and rBOX comparison with related strains and chain-elongating bacteria.</title>
        <authorList>
            <person name="Esquivel-Elizondo S."/>
            <person name="Bagci C."/>
            <person name="Temovska M."/>
            <person name="Jeon B.S."/>
            <person name="Bessarab I."/>
            <person name="Williams R.B.H."/>
            <person name="Huson D.H."/>
            <person name="Angenent L.T."/>
        </authorList>
    </citation>
    <scope>NUCLEOTIDE SEQUENCE [LARGE SCALE GENOMIC DNA]</scope>
    <source>
        <strain evidence="1 2">7D4C2</strain>
    </source>
</reference>
<dbReference type="AlphaFoldDB" id="A0A7G8T9F5"/>
<organism evidence="1 2">
    <name type="scientific">Caproicibacter fermentans</name>
    <dbReference type="NCBI Taxonomy" id="2576756"/>
    <lineage>
        <taxon>Bacteria</taxon>
        <taxon>Bacillati</taxon>
        <taxon>Bacillota</taxon>
        <taxon>Clostridia</taxon>
        <taxon>Eubacteriales</taxon>
        <taxon>Acutalibacteraceae</taxon>
        <taxon>Caproicibacter</taxon>
    </lineage>
</organism>
<evidence type="ECO:0000313" key="1">
    <source>
        <dbReference type="EMBL" id="QNK40246.1"/>
    </source>
</evidence>
<sequence>MDKSNPSELERLGPEIPVKTTAVPMGLPGVNRRTVDGFVLMTGIVLLESERDGQGRYYGGAGMDGMYLRTPHLFTPVKNESGEIRAFREVLPVPVKTRKPPRRSDPER</sequence>
<proteinExistence type="predicted"/>
<protein>
    <submittedName>
        <fullName evidence="1">Uncharacterized protein</fullName>
    </submittedName>
</protein>
<accession>A0A7G8T9F5</accession>
<dbReference type="Proteomes" id="UP000515909">
    <property type="component" value="Chromosome"/>
</dbReference>